<sequence length="225" mass="26434">MTQKKVGIRQHTSYSLDEKLVVVRLQMCKILKELAIQTLYPTGELRTQYNFDLNNIFNKDKTPVWFDMAGNMTINNKGDKTVHIRTIGNDKNYFTIVLTYDTKYPPICIFKDFLFRIQKLENLLKESVMIIYNSFCDHLEESVKTKFKQHNFHLVVIPAGLTSVKKSWNAISDQIVFNSFKKYSISNLLDESEDDMVYEEIDKLITEYEKENLEKFDDNVEIVSN</sequence>
<evidence type="ECO:0000313" key="1">
    <source>
        <dbReference type="EMBL" id="GES82153.1"/>
    </source>
</evidence>
<organism evidence="1 2">
    <name type="scientific">Rhizophagus clarus</name>
    <dbReference type="NCBI Taxonomy" id="94130"/>
    <lineage>
        <taxon>Eukaryota</taxon>
        <taxon>Fungi</taxon>
        <taxon>Fungi incertae sedis</taxon>
        <taxon>Mucoromycota</taxon>
        <taxon>Glomeromycotina</taxon>
        <taxon>Glomeromycetes</taxon>
        <taxon>Glomerales</taxon>
        <taxon>Glomeraceae</taxon>
        <taxon>Rhizophagus</taxon>
    </lineage>
</organism>
<protein>
    <submittedName>
        <fullName evidence="1">Pogo transposable element with KRAB domain</fullName>
    </submittedName>
</protein>
<dbReference type="Proteomes" id="UP000615446">
    <property type="component" value="Unassembled WGS sequence"/>
</dbReference>
<name>A0A8H3LAC8_9GLOM</name>
<reference evidence="1" key="1">
    <citation type="submission" date="2019-10" db="EMBL/GenBank/DDBJ databases">
        <title>Conservation and host-specific expression of non-tandemly repeated heterogenous ribosome RNA gene in arbuscular mycorrhizal fungi.</title>
        <authorList>
            <person name="Maeda T."/>
            <person name="Kobayashi Y."/>
            <person name="Nakagawa T."/>
            <person name="Ezawa T."/>
            <person name="Yamaguchi K."/>
            <person name="Bino T."/>
            <person name="Nishimoto Y."/>
            <person name="Shigenobu S."/>
            <person name="Kawaguchi M."/>
        </authorList>
    </citation>
    <scope>NUCLEOTIDE SEQUENCE</scope>
    <source>
        <strain evidence="1">HR1</strain>
    </source>
</reference>
<comment type="caution">
    <text evidence="1">The sequence shown here is derived from an EMBL/GenBank/DDBJ whole genome shotgun (WGS) entry which is preliminary data.</text>
</comment>
<dbReference type="AlphaFoldDB" id="A0A8H3LAC8"/>
<dbReference type="EMBL" id="BLAL01000059">
    <property type="protein sequence ID" value="GES82153.1"/>
    <property type="molecule type" value="Genomic_DNA"/>
</dbReference>
<gene>
    <name evidence="1" type="ORF">RCL2_000937800</name>
</gene>
<dbReference type="OrthoDB" id="2444517at2759"/>
<proteinExistence type="predicted"/>
<evidence type="ECO:0000313" key="2">
    <source>
        <dbReference type="Proteomes" id="UP000615446"/>
    </source>
</evidence>
<accession>A0A8H3LAC8</accession>